<dbReference type="EMBL" id="JBBWWQ010000009">
    <property type="protein sequence ID" value="KAK8939007.1"/>
    <property type="molecule type" value="Genomic_DNA"/>
</dbReference>
<reference evidence="2 3" key="1">
    <citation type="journal article" date="2022" name="Nat. Plants">
        <title>Genomes of leafy and leafless Platanthera orchids illuminate the evolution of mycoheterotrophy.</title>
        <authorList>
            <person name="Li M.H."/>
            <person name="Liu K.W."/>
            <person name="Li Z."/>
            <person name="Lu H.C."/>
            <person name="Ye Q.L."/>
            <person name="Zhang D."/>
            <person name="Wang J.Y."/>
            <person name="Li Y.F."/>
            <person name="Zhong Z.M."/>
            <person name="Liu X."/>
            <person name="Yu X."/>
            <person name="Liu D.K."/>
            <person name="Tu X.D."/>
            <person name="Liu B."/>
            <person name="Hao Y."/>
            <person name="Liao X.Y."/>
            <person name="Jiang Y.T."/>
            <person name="Sun W.H."/>
            <person name="Chen J."/>
            <person name="Chen Y.Q."/>
            <person name="Ai Y."/>
            <person name="Zhai J.W."/>
            <person name="Wu S.S."/>
            <person name="Zhou Z."/>
            <person name="Hsiao Y.Y."/>
            <person name="Wu W.L."/>
            <person name="Chen Y.Y."/>
            <person name="Lin Y.F."/>
            <person name="Hsu J.L."/>
            <person name="Li C.Y."/>
            <person name="Wang Z.W."/>
            <person name="Zhao X."/>
            <person name="Zhong W.Y."/>
            <person name="Ma X.K."/>
            <person name="Ma L."/>
            <person name="Huang J."/>
            <person name="Chen G.Z."/>
            <person name="Huang M.Z."/>
            <person name="Huang L."/>
            <person name="Peng D.H."/>
            <person name="Luo Y.B."/>
            <person name="Zou S.Q."/>
            <person name="Chen S.P."/>
            <person name="Lan S."/>
            <person name="Tsai W.C."/>
            <person name="Van de Peer Y."/>
            <person name="Liu Z.J."/>
        </authorList>
    </citation>
    <scope>NUCLEOTIDE SEQUENCE [LARGE SCALE GENOMIC DNA]</scope>
    <source>
        <strain evidence="2">Lor287</strain>
    </source>
</reference>
<organism evidence="2 3">
    <name type="scientific">Platanthera zijinensis</name>
    <dbReference type="NCBI Taxonomy" id="2320716"/>
    <lineage>
        <taxon>Eukaryota</taxon>
        <taxon>Viridiplantae</taxon>
        <taxon>Streptophyta</taxon>
        <taxon>Embryophyta</taxon>
        <taxon>Tracheophyta</taxon>
        <taxon>Spermatophyta</taxon>
        <taxon>Magnoliopsida</taxon>
        <taxon>Liliopsida</taxon>
        <taxon>Asparagales</taxon>
        <taxon>Orchidaceae</taxon>
        <taxon>Orchidoideae</taxon>
        <taxon>Orchideae</taxon>
        <taxon>Orchidinae</taxon>
        <taxon>Platanthera</taxon>
    </lineage>
</organism>
<feature type="compositionally biased region" description="Basic and acidic residues" evidence="1">
    <location>
        <begin position="153"/>
        <end position="168"/>
    </location>
</feature>
<dbReference type="PANTHER" id="PTHR38522">
    <property type="entry name" value="PLASMA MEMBRANE-ASSOCIATED CATION-BINDING PROTEIN 1"/>
    <property type="match status" value="1"/>
</dbReference>
<evidence type="ECO:0000313" key="3">
    <source>
        <dbReference type="Proteomes" id="UP001418222"/>
    </source>
</evidence>
<dbReference type="InterPro" id="IPR008469">
    <property type="entry name" value="DREPP"/>
</dbReference>
<accession>A0AAP0BHG0</accession>
<keyword evidence="3" id="KW-1185">Reference proteome</keyword>
<name>A0AAP0BHG0_9ASPA</name>
<dbReference type="Proteomes" id="UP001418222">
    <property type="component" value="Unassembled WGS sequence"/>
</dbReference>
<feature type="region of interest" description="Disordered" evidence="1">
    <location>
        <begin position="153"/>
        <end position="206"/>
    </location>
</feature>
<dbReference type="GO" id="GO:0005886">
    <property type="term" value="C:plasma membrane"/>
    <property type="evidence" value="ECO:0007669"/>
    <property type="project" value="InterPro"/>
</dbReference>
<gene>
    <name evidence="2" type="primary">PCAP1</name>
    <name evidence="2" type="ORF">KSP39_PZI011030</name>
</gene>
<evidence type="ECO:0000256" key="1">
    <source>
        <dbReference type="SAM" id="MobiDB-lite"/>
    </source>
</evidence>
<feature type="compositionally biased region" description="Basic and acidic residues" evidence="1">
    <location>
        <begin position="195"/>
        <end position="206"/>
    </location>
</feature>
<comment type="caution">
    <text evidence="2">The sequence shown here is derived from an EMBL/GenBank/DDBJ whole genome shotgun (WGS) entry which is preliminary data.</text>
</comment>
<sequence>MGFWKTKVLPKIRMVFEVKNGSKKAAAEASKSFDDSKEAINKELEEKKAELQPKVLGVYEASSADIKALIKEHTEEGVQKKAAVVTTFLAELVKIDFPGSKQITDAVTKFGAGSVSAPVVFILEKVSTFVPVEEVSSVPQDDGVTEREVAVVIEEEKKTEDAEKKVDEGTASTPPASIEEKALPSEETAAALDPAKSEGGEEAPKA</sequence>
<dbReference type="Pfam" id="PF05558">
    <property type="entry name" value="DREPP"/>
    <property type="match status" value="1"/>
</dbReference>
<dbReference type="AlphaFoldDB" id="A0AAP0BHG0"/>
<evidence type="ECO:0000313" key="2">
    <source>
        <dbReference type="EMBL" id="KAK8939007.1"/>
    </source>
</evidence>
<dbReference type="PANTHER" id="PTHR38522:SF2">
    <property type="entry name" value="PLASMA MEMBRANE-ASSOCIATED CATION-BINDING PROTEIN 1"/>
    <property type="match status" value="1"/>
</dbReference>
<protein>
    <submittedName>
        <fullName evidence="2">Plasma membrane-associated cation-binding protein 1</fullName>
    </submittedName>
</protein>
<proteinExistence type="predicted"/>